<protein>
    <recommendedName>
        <fullName evidence="1">Mos1 transposase HTH domain-containing protein</fullName>
    </recommendedName>
</protein>
<dbReference type="InterPro" id="IPR036397">
    <property type="entry name" value="RNaseH_sf"/>
</dbReference>
<dbReference type="Gene3D" id="3.30.420.10">
    <property type="entry name" value="Ribonuclease H-like superfamily/Ribonuclease H"/>
    <property type="match status" value="1"/>
</dbReference>
<gene>
    <name evidence="2" type="ORF">PPYR_06486</name>
</gene>
<evidence type="ECO:0000313" key="3">
    <source>
        <dbReference type="Proteomes" id="UP000327044"/>
    </source>
</evidence>
<dbReference type="InterPro" id="IPR041426">
    <property type="entry name" value="Mos1_HTH"/>
</dbReference>
<dbReference type="InParanoid" id="A0A5N4ATU0"/>
<proteinExistence type="predicted"/>
<name>A0A5N4ATU0_PHOPY</name>
<dbReference type="EMBL" id="VVIM01000004">
    <property type="protein sequence ID" value="KAB0800747.1"/>
    <property type="molecule type" value="Genomic_DNA"/>
</dbReference>
<evidence type="ECO:0000313" key="2">
    <source>
        <dbReference type="EMBL" id="KAB0800747.1"/>
    </source>
</evidence>
<dbReference type="GO" id="GO:0003676">
    <property type="term" value="F:nucleic acid binding"/>
    <property type="evidence" value="ECO:0007669"/>
    <property type="project" value="InterPro"/>
</dbReference>
<organism evidence="2 3">
    <name type="scientific">Photinus pyralis</name>
    <name type="common">Common eastern firefly</name>
    <name type="synonym">Lampyris pyralis</name>
    <dbReference type="NCBI Taxonomy" id="7054"/>
    <lineage>
        <taxon>Eukaryota</taxon>
        <taxon>Metazoa</taxon>
        <taxon>Ecdysozoa</taxon>
        <taxon>Arthropoda</taxon>
        <taxon>Hexapoda</taxon>
        <taxon>Insecta</taxon>
        <taxon>Pterygota</taxon>
        <taxon>Neoptera</taxon>
        <taxon>Endopterygota</taxon>
        <taxon>Coleoptera</taxon>
        <taxon>Polyphaga</taxon>
        <taxon>Elateriformia</taxon>
        <taxon>Elateroidea</taxon>
        <taxon>Lampyridae</taxon>
        <taxon>Lampyrinae</taxon>
        <taxon>Photinus</taxon>
    </lineage>
</organism>
<dbReference type="Pfam" id="PF17906">
    <property type="entry name" value="HTH_48"/>
    <property type="match status" value="1"/>
</dbReference>
<dbReference type="PANTHER" id="PTHR46060:SF1">
    <property type="entry name" value="MARINER MOS1 TRANSPOSASE-LIKE PROTEIN"/>
    <property type="match status" value="1"/>
</dbReference>
<dbReference type="Proteomes" id="UP000327044">
    <property type="component" value="Unassembled WGS sequence"/>
</dbReference>
<comment type="caution">
    <text evidence="2">The sequence shown here is derived from an EMBL/GenBank/DDBJ whole genome shotgun (WGS) entry which is preliminary data.</text>
</comment>
<reference evidence="2 3" key="1">
    <citation type="journal article" date="2018" name="Elife">
        <title>Firefly genomes illuminate parallel origins of bioluminescence in beetles.</title>
        <authorList>
            <person name="Fallon T.R."/>
            <person name="Lower S.E."/>
            <person name="Chang C.H."/>
            <person name="Bessho-Uehara M."/>
            <person name="Martin G.J."/>
            <person name="Bewick A.J."/>
            <person name="Behringer M."/>
            <person name="Debat H.J."/>
            <person name="Wong I."/>
            <person name="Day J.C."/>
            <person name="Suvorov A."/>
            <person name="Silva C.J."/>
            <person name="Stanger-Hall K.F."/>
            <person name="Hall D.W."/>
            <person name="Schmitz R.J."/>
            <person name="Nelson D.R."/>
            <person name="Lewis S.M."/>
            <person name="Shigenobu S."/>
            <person name="Bybee S.M."/>
            <person name="Larracuente A.M."/>
            <person name="Oba Y."/>
            <person name="Weng J.K."/>
        </authorList>
    </citation>
    <scope>NUCLEOTIDE SEQUENCE [LARGE SCALE GENOMIC DNA]</scope>
    <source>
        <strain evidence="2">1611_PpyrPB1</strain>
        <tissue evidence="2">Whole body</tissue>
    </source>
</reference>
<dbReference type="InterPro" id="IPR052709">
    <property type="entry name" value="Transposase-MT_Hybrid"/>
</dbReference>
<keyword evidence="3" id="KW-1185">Reference proteome</keyword>
<dbReference type="Gene3D" id="1.10.10.1450">
    <property type="match status" value="1"/>
</dbReference>
<accession>A0A5N4ATU0</accession>
<dbReference type="PANTHER" id="PTHR46060">
    <property type="entry name" value="MARINER MOS1 TRANSPOSASE-LIKE PROTEIN"/>
    <property type="match status" value="1"/>
</dbReference>
<sequence length="179" mass="21002">MEKTLEKTEYRAVIKFFILEGLSATEIHTKMVNVLKESAPSFPTVHRWVLEVKRGRTCVQDESKTATTPEVIQQIHNVTKEYSLHEELHMKILFGKLAPHSLTIQQKLDRKQISLRHLERFKQNKTDFLRRFITMDGTWIYHHDSKLRQERLQWTEAGCSAPKQVKSERSPKKVMASGF</sequence>
<dbReference type="AlphaFoldDB" id="A0A5N4ATU0"/>
<feature type="domain" description="Mos1 transposase HTH" evidence="1">
    <location>
        <begin position="7"/>
        <end position="48"/>
    </location>
</feature>
<evidence type="ECO:0000259" key="1">
    <source>
        <dbReference type="Pfam" id="PF17906"/>
    </source>
</evidence>